<sequence length="47" mass="5633">MLKINSQNNSSFDLLNNNPTKIGNFRRFYYLCFMIFGNLQETQIKVR</sequence>
<protein>
    <submittedName>
        <fullName evidence="1">Uncharacterized protein</fullName>
    </submittedName>
</protein>
<evidence type="ECO:0000313" key="2">
    <source>
        <dbReference type="Proteomes" id="UP001060919"/>
    </source>
</evidence>
<gene>
    <name evidence="1" type="ORF">AsAng_0036060</name>
</gene>
<reference evidence="1" key="1">
    <citation type="submission" date="2022-09" db="EMBL/GenBank/DDBJ databases">
        <title>Aureispira anguillicida sp. nov., isolated from Leptocephalus of Japanese eel Anguilla japonica.</title>
        <authorList>
            <person name="Yuasa K."/>
            <person name="Mekata T."/>
            <person name="Ikunari K."/>
        </authorList>
    </citation>
    <scope>NUCLEOTIDE SEQUENCE</scope>
    <source>
        <strain evidence="1">EL160426</strain>
    </source>
</reference>
<dbReference type="KEGG" id="aup:AsAng_0036060"/>
<dbReference type="EMBL" id="AP026867">
    <property type="protein sequence ID" value="BDS12881.1"/>
    <property type="molecule type" value="Genomic_DNA"/>
</dbReference>
<dbReference type="AlphaFoldDB" id="A0A916DV84"/>
<evidence type="ECO:0000313" key="1">
    <source>
        <dbReference type="EMBL" id="BDS12881.1"/>
    </source>
</evidence>
<accession>A0A916DV84</accession>
<organism evidence="1 2">
    <name type="scientific">Aureispira anguillae</name>
    <dbReference type="NCBI Taxonomy" id="2864201"/>
    <lineage>
        <taxon>Bacteria</taxon>
        <taxon>Pseudomonadati</taxon>
        <taxon>Bacteroidota</taxon>
        <taxon>Saprospiria</taxon>
        <taxon>Saprospirales</taxon>
        <taxon>Saprospiraceae</taxon>
        <taxon>Aureispira</taxon>
    </lineage>
</organism>
<dbReference type="Proteomes" id="UP001060919">
    <property type="component" value="Chromosome"/>
</dbReference>
<name>A0A916DV84_9BACT</name>
<proteinExistence type="predicted"/>
<keyword evidence="2" id="KW-1185">Reference proteome</keyword>